<accession>A0A1C4WJE7</accession>
<dbReference type="RefSeq" id="WP_091043857.1">
    <property type="nucleotide sequence ID" value="NZ_FMCV01000005.1"/>
</dbReference>
<reference evidence="6" key="1">
    <citation type="submission" date="2016-06" db="EMBL/GenBank/DDBJ databases">
        <authorList>
            <person name="Varghese N."/>
        </authorList>
    </citation>
    <scope>NUCLEOTIDE SEQUENCE [LARGE SCALE GENOMIC DNA]</scope>
    <source>
        <strain evidence="6">DSM 45555</strain>
    </source>
</reference>
<dbReference type="PRINTS" id="PR00633">
    <property type="entry name" value="RCCNDNSATION"/>
</dbReference>
<evidence type="ECO:0000259" key="3">
    <source>
        <dbReference type="Pfam" id="PF16640"/>
    </source>
</evidence>
<dbReference type="PROSITE" id="PS50012">
    <property type="entry name" value="RCC1_3"/>
    <property type="match status" value="7"/>
</dbReference>
<name>A0A1C4WJE7_9ACTN</name>
<feature type="transmembrane region" description="Helical" evidence="2">
    <location>
        <begin position="535"/>
        <end position="556"/>
    </location>
</feature>
<keyword evidence="2" id="KW-0812">Transmembrane</keyword>
<dbReference type="Gene3D" id="2.60.40.10">
    <property type="entry name" value="Immunoglobulins"/>
    <property type="match status" value="1"/>
</dbReference>
<sequence>MFVALGTVPTGVSHAAGPSPTAGPAGTGLAWGFNGFGQLGNGTSGPGTDSDVPVPVDLPAGTTITDIAAGSSQNPGPHSMALTSTGAVLAWGNNFWGQLGNGASGPGTDSDVPVPVKLPTGVTITAIAADGANSMALTSTGAVFAWGGNFYGQLGNGASGPGVDSDLPVPVKVPAGVTITAIASGGANSMALTSTGTVLAWGNNYYGQLGNNVFGGISDVPVPVKLPAGVTITAIAAGSGHSLALTSTGAVLAWGRNRSGQLGIGTSGPGTDSSVPVPVILQPRTTVTALSGGYEHSLAVTSTGAALAWGNNASGQLGNGTNGPGTDSDVPVPVNLPAGTTVTAVAGGGAHSLAVTSTGAALAWGNNASGQLGNGTNGPGTDSDVPVPVNLPPRTTVTAIAAGGCPCGPTNGRDVNFHSLAVATASAAPTSTTTVRMSPADPRPGQPVTFTATVTCDAGTPAGTVTFLDGTTALGSASLSGSPTATATFTVESLTPGNHTIRARYHGAGDCSASESSPLAVTIPRPALPVTGASLPAALATGILLVLAGTTLVLTARRLRTHRTSD</sequence>
<organism evidence="5 6">
    <name type="scientific">Micromonospora marina</name>
    <dbReference type="NCBI Taxonomy" id="307120"/>
    <lineage>
        <taxon>Bacteria</taxon>
        <taxon>Bacillati</taxon>
        <taxon>Actinomycetota</taxon>
        <taxon>Actinomycetes</taxon>
        <taxon>Micromonosporales</taxon>
        <taxon>Micromonosporaceae</taxon>
        <taxon>Micromonospora</taxon>
    </lineage>
</organism>
<evidence type="ECO:0000313" key="6">
    <source>
        <dbReference type="Proteomes" id="UP000198551"/>
    </source>
</evidence>
<dbReference type="Pfam" id="PF16640">
    <property type="entry name" value="Big_3_5"/>
    <property type="match status" value="1"/>
</dbReference>
<feature type="domain" description="RCC1-like" evidence="4">
    <location>
        <begin position="29"/>
        <end position="404"/>
    </location>
</feature>
<feature type="domain" description="Bacterial Ig-like" evidence="3">
    <location>
        <begin position="438"/>
        <end position="523"/>
    </location>
</feature>
<gene>
    <name evidence="5" type="ORF">GA0070215_10557</name>
</gene>
<dbReference type="Proteomes" id="UP000198551">
    <property type="component" value="Unassembled WGS sequence"/>
</dbReference>
<proteinExistence type="predicted"/>
<dbReference type="InterPro" id="IPR058923">
    <property type="entry name" value="RCC1-like_dom"/>
</dbReference>
<dbReference type="PROSITE" id="PS00626">
    <property type="entry name" value="RCC1_2"/>
    <property type="match status" value="2"/>
</dbReference>
<evidence type="ECO:0000256" key="2">
    <source>
        <dbReference type="SAM" id="Phobius"/>
    </source>
</evidence>
<dbReference type="EMBL" id="FMCV01000005">
    <property type="protein sequence ID" value="SCE96273.1"/>
    <property type="molecule type" value="Genomic_DNA"/>
</dbReference>
<evidence type="ECO:0000259" key="4">
    <source>
        <dbReference type="Pfam" id="PF25390"/>
    </source>
</evidence>
<dbReference type="InterPro" id="IPR013783">
    <property type="entry name" value="Ig-like_fold"/>
</dbReference>
<dbReference type="InterPro" id="IPR009091">
    <property type="entry name" value="RCC1/BLIP-II"/>
</dbReference>
<dbReference type="PANTHER" id="PTHR22872">
    <property type="entry name" value="BTK-BINDING PROTEIN-RELATED"/>
    <property type="match status" value="1"/>
</dbReference>
<dbReference type="AlphaFoldDB" id="A0A1C4WJE7"/>
<keyword evidence="6" id="KW-1185">Reference proteome</keyword>
<dbReference type="InterPro" id="IPR051625">
    <property type="entry name" value="Signaling_Regulatory_Domain"/>
</dbReference>
<keyword evidence="1" id="KW-0677">Repeat</keyword>
<dbReference type="GO" id="GO:0005975">
    <property type="term" value="P:carbohydrate metabolic process"/>
    <property type="evidence" value="ECO:0007669"/>
    <property type="project" value="UniProtKB-ARBA"/>
</dbReference>
<dbReference type="Pfam" id="PF25390">
    <property type="entry name" value="WD40_RLD"/>
    <property type="match status" value="1"/>
</dbReference>
<keyword evidence="2" id="KW-1133">Transmembrane helix</keyword>
<protein>
    <submittedName>
        <fullName evidence="5">Alpha-tubulin suppressor</fullName>
    </submittedName>
</protein>
<evidence type="ECO:0000313" key="5">
    <source>
        <dbReference type="EMBL" id="SCE96273.1"/>
    </source>
</evidence>
<keyword evidence="2" id="KW-0472">Membrane</keyword>
<dbReference type="InterPro" id="IPR032109">
    <property type="entry name" value="Big_3_5"/>
</dbReference>
<dbReference type="Gene3D" id="2.130.10.30">
    <property type="entry name" value="Regulator of chromosome condensation 1/beta-lactamase-inhibitor protein II"/>
    <property type="match status" value="2"/>
</dbReference>
<dbReference type="SUPFAM" id="SSF50985">
    <property type="entry name" value="RCC1/BLIP-II"/>
    <property type="match status" value="1"/>
</dbReference>
<dbReference type="InterPro" id="IPR000408">
    <property type="entry name" value="Reg_chr_condens"/>
</dbReference>
<evidence type="ECO:0000256" key="1">
    <source>
        <dbReference type="ARBA" id="ARBA00022737"/>
    </source>
</evidence>